<dbReference type="InterPro" id="IPR050570">
    <property type="entry name" value="Cell_wall_metabolism_enzyme"/>
</dbReference>
<evidence type="ECO:0000256" key="1">
    <source>
        <dbReference type="ARBA" id="ARBA00038420"/>
    </source>
</evidence>
<proteinExistence type="inferred from homology"/>
<keyword evidence="5" id="KW-1185">Reference proteome</keyword>
<sequence>MIPVYNAALAASSGARVFPAGRGGGSCRAGNARYTEKVKLLKGEVGARKVASAAPPANAAASNSANAAAAQAKAPAKVAAAPAPEPAKPATKKLVEAPKAEPIHTQAKAAQAPTKQEAANAKAEPAEAKKPVIEQAQAAPADSGKADSANPEFRWPARGRIIQAFKLGGNDGINIAVPEGTSVKAAESGVVAYAGSELKGYGNLILIRHPNGFVTAYANNSDIEVKRGDTVKRGQTIAKSGQSGNVASPQLHFELRKGATPVDPTQYLAGL</sequence>
<dbReference type="RefSeq" id="WP_407340044.1">
    <property type="nucleotide sequence ID" value="NZ_CP136862.1"/>
</dbReference>
<dbReference type="EMBL" id="CP136862">
    <property type="protein sequence ID" value="WOJ90522.1"/>
    <property type="molecule type" value="Genomic_DNA"/>
</dbReference>
<dbReference type="Pfam" id="PF01551">
    <property type="entry name" value="Peptidase_M23"/>
    <property type="match status" value="1"/>
</dbReference>
<gene>
    <name evidence="4" type="ORF">RZS28_04285</name>
</gene>
<protein>
    <submittedName>
        <fullName evidence="4">Peptidoglycan DD-metalloendopeptidase family protein</fullName>
    </submittedName>
</protein>
<feature type="region of interest" description="Disordered" evidence="2">
    <location>
        <begin position="102"/>
        <end position="149"/>
    </location>
</feature>
<dbReference type="InterPro" id="IPR011055">
    <property type="entry name" value="Dup_hybrid_motif"/>
</dbReference>
<dbReference type="SUPFAM" id="SSF51261">
    <property type="entry name" value="Duplicated hybrid motif"/>
    <property type="match status" value="1"/>
</dbReference>
<feature type="domain" description="M23ase beta-sheet core" evidence="3">
    <location>
        <begin position="170"/>
        <end position="264"/>
    </location>
</feature>
<accession>A0ABZ0HT91</accession>
<evidence type="ECO:0000259" key="3">
    <source>
        <dbReference type="Pfam" id="PF01551"/>
    </source>
</evidence>
<dbReference type="Proteomes" id="UP001626536">
    <property type="component" value="Chromosome"/>
</dbReference>
<evidence type="ECO:0000313" key="4">
    <source>
        <dbReference type="EMBL" id="WOJ90522.1"/>
    </source>
</evidence>
<dbReference type="CDD" id="cd12797">
    <property type="entry name" value="M23_peptidase"/>
    <property type="match status" value="1"/>
</dbReference>
<name>A0ABZ0HT91_9HYPH</name>
<dbReference type="Gene3D" id="2.70.70.10">
    <property type="entry name" value="Glucose Permease (Domain IIA)"/>
    <property type="match status" value="1"/>
</dbReference>
<dbReference type="PANTHER" id="PTHR21666">
    <property type="entry name" value="PEPTIDASE-RELATED"/>
    <property type="match status" value="1"/>
</dbReference>
<organism evidence="4 5">
    <name type="scientific">Methylocapsa polymorpha</name>
    <dbReference type="NCBI Taxonomy" id="3080828"/>
    <lineage>
        <taxon>Bacteria</taxon>
        <taxon>Pseudomonadati</taxon>
        <taxon>Pseudomonadota</taxon>
        <taxon>Alphaproteobacteria</taxon>
        <taxon>Hyphomicrobiales</taxon>
        <taxon>Beijerinckiaceae</taxon>
        <taxon>Methylocapsa</taxon>
    </lineage>
</organism>
<comment type="similarity">
    <text evidence="1">Belongs to the E.coli NlpD/Haemophilus LppB family.</text>
</comment>
<feature type="compositionally biased region" description="Low complexity" evidence="2">
    <location>
        <begin position="105"/>
        <end position="123"/>
    </location>
</feature>
<dbReference type="InterPro" id="IPR016047">
    <property type="entry name" value="M23ase_b-sheet_dom"/>
</dbReference>
<evidence type="ECO:0000256" key="2">
    <source>
        <dbReference type="SAM" id="MobiDB-lite"/>
    </source>
</evidence>
<reference evidence="4 5" key="1">
    <citation type="submission" date="2023-10" db="EMBL/GenBank/DDBJ databases">
        <title>Novel methanotroph of the genus Methylocapsa from a subarctic wetland.</title>
        <authorList>
            <person name="Belova S.E."/>
            <person name="Oshkin I.Y."/>
            <person name="Miroshnikov K."/>
            <person name="Dedysh S.N."/>
        </authorList>
    </citation>
    <scope>NUCLEOTIDE SEQUENCE [LARGE SCALE GENOMIC DNA]</scope>
    <source>
        <strain evidence="4 5">RX1</strain>
    </source>
</reference>
<evidence type="ECO:0000313" key="5">
    <source>
        <dbReference type="Proteomes" id="UP001626536"/>
    </source>
</evidence>
<dbReference type="PANTHER" id="PTHR21666:SF263">
    <property type="entry name" value="MUREIN HYDROLASE ACTIVATOR NLPD"/>
    <property type="match status" value="1"/>
</dbReference>